<comment type="caution">
    <text evidence="9">The sequence shown here is derived from an EMBL/GenBank/DDBJ whole genome shotgun (WGS) entry which is preliminary data.</text>
</comment>
<comment type="similarity">
    <text evidence="6">Belongs to the peptidase M3 family.</text>
</comment>
<feature type="domain" description="Oligopeptidase F N-terminal" evidence="8">
    <location>
        <begin position="118"/>
        <end position="186"/>
    </location>
</feature>
<keyword evidence="3 6" id="KW-0378">Hydrolase</keyword>
<evidence type="ECO:0000259" key="8">
    <source>
        <dbReference type="Pfam" id="PF08439"/>
    </source>
</evidence>
<reference evidence="9 10" key="1">
    <citation type="journal article" date="2016" name="Nat. Commun.">
        <title>Thousands of microbial genomes shed light on interconnected biogeochemical processes in an aquifer system.</title>
        <authorList>
            <person name="Anantharaman K."/>
            <person name="Brown C.T."/>
            <person name="Hug L.A."/>
            <person name="Sharon I."/>
            <person name="Castelle C.J."/>
            <person name="Probst A.J."/>
            <person name="Thomas B.C."/>
            <person name="Singh A."/>
            <person name="Wilkins M.J."/>
            <person name="Karaoz U."/>
            <person name="Brodie E.L."/>
            <person name="Williams K.H."/>
            <person name="Hubbard S.S."/>
            <person name="Banfield J.F."/>
        </authorList>
    </citation>
    <scope>NUCLEOTIDE SEQUENCE [LARGE SCALE GENOMIC DNA]</scope>
</reference>
<dbReference type="InterPro" id="IPR001567">
    <property type="entry name" value="Pept_M3A_M3B_dom"/>
</dbReference>
<evidence type="ECO:0000256" key="6">
    <source>
        <dbReference type="RuleBase" id="RU003435"/>
    </source>
</evidence>
<dbReference type="Proteomes" id="UP000176988">
    <property type="component" value="Unassembled WGS sequence"/>
</dbReference>
<evidence type="ECO:0000256" key="1">
    <source>
        <dbReference type="ARBA" id="ARBA00022670"/>
    </source>
</evidence>
<evidence type="ECO:0000256" key="4">
    <source>
        <dbReference type="ARBA" id="ARBA00022833"/>
    </source>
</evidence>
<dbReference type="AlphaFoldDB" id="A0A1F7WDW5"/>
<evidence type="ECO:0000256" key="3">
    <source>
        <dbReference type="ARBA" id="ARBA00022801"/>
    </source>
</evidence>
<keyword evidence="5 6" id="KW-0482">Metalloprotease</keyword>
<evidence type="ECO:0000256" key="5">
    <source>
        <dbReference type="ARBA" id="ARBA00023049"/>
    </source>
</evidence>
<evidence type="ECO:0008006" key="11">
    <source>
        <dbReference type="Google" id="ProtNLM"/>
    </source>
</evidence>
<comment type="cofactor">
    <cofactor evidence="6">
        <name>Zn(2+)</name>
        <dbReference type="ChEBI" id="CHEBI:29105"/>
    </cofactor>
    <text evidence="6">Binds 1 zinc ion.</text>
</comment>
<dbReference type="GO" id="GO:0046872">
    <property type="term" value="F:metal ion binding"/>
    <property type="evidence" value="ECO:0007669"/>
    <property type="project" value="UniProtKB-UniRule"/>
</dbReference>
<dbReference type="Gene3D" id="1.20.140.70">
    <property type="entry name" value="Oligopeptidase f, N-terminal domain"/>
    <property type="match status" value="1"/>
</dbReference>
<dbReference type="GO" id="GO:0006508">
    <property type="term" value="P:proteolysis"/>
    <property type="evidence" value="ECO:0007669"/>
    <property type="project" value="UniProtKB-KW"/>
</dbReference>
<keyword evidence="4 6" id="KW-0862">Zinc</keyword>
<dbReference type="EMBL" id="MGFG01000032">
    <property type="protein sequence ID" value="OGM00408.1"/>
    <property type="molecule type" value="Genomic_DNA"/>
</dbReference>
<sequence>MHSPENNPNEILGTNSSVWDLSELYSGPNDPKIDTDLAEFRQLAERFAAKYRGRLDELLSEAINDYRALSTLAEQPIVFLELCRALDTGEQTIKKRLAEVQELLSIVSGEHLTFLEIELASLSEDVITRQAEANPIVKHHLPWLKKIRLFRDHLLSEPVEQALTKREPFGPSSWAQFYNEVEADLRVVLPSGELTLPQALHELTENKNQEHRTDVLKSIHDSLGGFFLKYSTETLMATVRSKSLEDQERGYAHPMALRNLSNLLDDHTVEALHKTVADRAAPAMLKYYRLKAAHLGIERLAWSDRSAPLPFHNNTIIPFFEARQLVESAYESFSPTLARLVKDQFDNHRVDAPHQPGKQGGAFNLSFCLPDGRPLSFTLLNYLGSPRDVATLAHELGHGVHGLLAGEAQGSLMQHAPIAYAETASIFGEMITFDFILKRLRQSGDNRAALALLMEKCEDFANSVVRQIGFSNFERQVHDANVRLSPTELNDVWLQTTQELYGPPGEVFTYNHTERLWSYVSHFHRPFYVYAYAIGELLTRTLYRLREKFGDQFEPMYLNLLRAGGTQSLTDLLRPFGENPTNPHFWEIGIETFESQIDEAIRLSAEMGISVN</sequence>
<keyword evidence="1 6" id="KW-0645">Protease</keyword>
<evidence type="ECO:0000259" key="7">
    <source>
        <dbReference type="Pfam" id="PF01432"/>
    </source>
</evidence>
<keyword evidence="2 6" id="KW-0479">Metal-binding</keyword>
<evidence type="ECO:0000313" key="10">
    <source>
        <dbReference type="Proteomes" id="UP000176988"/>
    </source>
</evidence>
<dbReference type="GO" id="GO:0004222">
    <property type="term" value="F:metalloendopeptidase activity"/>
    <property type="evidence" value="ECO:0007669"/>
    <property type="project" value="InterPro"/>
</dbReference>
<dbReference type="Pfam" id="PF08439">
    <property type="entry name" value="Peptidase_M3_N"/>
    <property type="match status" value="1"/>
</dbReference>
<dbReference type="SUPFAM" id="SSF55486">
    <property type="entry name" value="Metalloproteases ('zincins'), catalytic domain"/>
    <property type="match status" value="1"/>
</dbReference>
<evidence type="ECO:0000313" key="9">
    <source>
        <dbReference type="EMBL" id="OGM00408.1"/>
    </source>
</evidence>
<dbReference type="Gene3D" id="1.10.1370.20">
    <property type="entry name" value="Oligoendopeptidase f, C-terminal domain"/>
    <property type="match status" value="1"/>
</dbReference>
<feature type="domain" description="Peptidase M3A/M3B catalytic" evidence="7">
    <location>
        <begin position="203"/>
        <end position="588"/>
    </location>
</feature>
<accession>A0A1F7WDW5</accession>
<protein>
    <recommendedName>
        <fullName evidence="11">Oligoendopeptidase F</fullName>
    </recommendedName>
</protein>
<evidence type="ECO:0000256" key="2">
    <source>
        <dbReference type="ARBA" id="ARBA00022723"/>
    </source>
</evidence>
<name>A0A1F7WDW5_9BACT</name>
<proteinExistence type="inferred from homology"/>
<dbReference type="STRING" id="1802424.A2480_04110"/>
<gene>
    <name evidence="9" type="ORF">A2480_04110</name>
</gene>
<dbReference type="InterPro" id="IPR013647">
    <property type="entry name" value="OligopepF_N_dom"/>
</dbReference>
<dbReference type="Pfam" id="PF01432">
    <property type="entry name" value="Peptidase_M3"/>
    <property type="match status" value="1"/>
</dbReference>
<organism evidence="9 10">
    <name type="scientific">Candidatus Uhrbacteria bacterium RIFOXYC2_FULL_47_19</name>
    <dbReference type="NCBI Taxonomy" id="1802424"/>
    <lineage>
        <taxon>Bacteria</taxon>
        <taxon>Candidatus Uhriibacteriota</taxon>
    </lineage>
</organism>
<dbReference type="InterPro" id="IPR042088">
    <property type="entry name" value="OligoPept_F_C"/>
</dbReference>